<keyword evidence="6" id="KW-0413">Isomerase</keyword>
<dbReference type="CDD" id="cd03088">
    <property type="entry name" value="ManB"/>
    <property type="match status" value="1"/>
</dbReference>
<dbReference type="InterPro" id="IPR016066">
    <property type="entry name" value="A-D-PHexomutase_CS"/>
</dbReference>
<comment type="cofactor">
    <cofactor evidence="1">
        <name>Mg(2+)</name>
        <dbReference type="ChEBI" id="CHEBI:18420"/>
    </cofactor>
</comment>
<dbReference type="RefSeq" id="WP_379055651.1">
    <property type="nucleotide sequence ID" value="NZ_JBHTKB010000001.1"/>
</dbReference>
<feature type="domain" description="Alpha-D-phosphohexomutase alpha/beta/alpha" evidence="10">
    <location>
        <begin position="167"/>
        <end position="264"/>
    </location>
</feature>
<dbReference type="InterPro" id="IPR016055">
    <property type="entry name" value="A-D-PHexomutase_a/b/a-I/II/III"/>
</dbReference>
<dbReference type="InterPro" id="IPR005843">
    <property type="entry name" value="A-D-PHexomutase_C"/>
</dbReference>
<evidence type="ECO:0000259" key="10">
    <source>
        <dbReference type="Pfam" id="PF02879"/>
    </source>
</evidence>
<dbReference type="SUPFAM" id="SSF55957">
    <property type="entry name" value="Phosphoglucomutase, C-terminal domain"/>
    <property type="match status" value="1"/>
</dbReference>
<evidence type="ECO:0000259" key="8">
    <source>
        <dbReference type="Pfam" id="PF00408"/>
    </source>
</evidence>
<protein>
    <submittedName>
        <fullName evidence="12">Phosphomannomutase</fullName>
    </submittedName>
</protein>
<sequence length="482" mass="51529">MAVVKVAEMPVLQTVMQQSGVAFGTSGARGLVAAMTDDVCAAYTQAFIKTVQSAFSFKQVAIAVDLRPSSPRIAEACAKMLRQLGLEVIFCGAIPTPALALFAQTRGVPGIMVTGSHIPFDRNGLKFYRPDGEITKSDEAAMLASELQSLSETASSLPEEDPVARAEYIQRYKDLLGEQALAGLKLAIYQHSSVARDVLHSLLGDLGAEVICLERSDIFVPIDTEAVSAEDTQRGLDWVAQYQVDAIISTDGDGDRPLISDEHGHWLRGDIVGLLTAQALQISHLAVPVSCNTAIEASGFFQQVARTRIGSPFVIAGMQALQQEGAPSVAGFEANGGFLLGSHIANAPSLQPLPTRDAVLPVVTLLAQVKALGKPLSQLVAALPQRFTASDRLQDFPTEKSKALLAGWTEHPEHMLQSLQLAEQLSHIDSTDGLRATLQSGRVVHLRPSGNAPEFRCYVEENSQAAAQSLLTAVMAQLKQFA</sequence>
<dbReference type="InterPro" id="IPR005845">
    <property type="entry name" value="A-D-PHexomutase_a/b/a-II"/>
</dbReference>
<dbReference type="Pfam" id="PF02880">
    <property type="entry name" value="PGM_PMM_III"/>
    <property type="match status" value="1"/>
</dbReference>
<reference evidence="13" key="1">
    <citation type="journal article" date="2019" name="Int. J. Syst. Evol. Microbiol.">
        <title>The Global Catalogue of Microorganisms (GCM) 10K type strain sequencing project: providing services to taxonomists for standard genome sequencing and annotation.</title>
        <authorList>
            <consortium name="The Broad Institute Genomics Platform"/>
            <consortium name="The Broad Institute Genome Sequencing Center for Infectious Disease"/>
            <person name="Wu L."/>
            <person name="Ma J."/>
        </authorList>
    </citation>
    <scope>NUCLEOTIDE SEQUENCE [LARGE SCALE GENOMIC DNA]</scope>
    <source>
        <strain evidence="13">CCUG 58412</strain>
    </source>
</reference>
<feature type="domain" description="Alpha-D-phosphohexomutase C-terminal" evidence="8">
    <location>
        <begin position="430"/>
        <end position="475"/>
    </location>
</feature>
<evidence type="ECO:0000313" key="12">
    <source>
        <dbReference type="EMBL" id="MFD0912583.1"/>
    </source>
</evidence>
<feature type="domain" description="Alpha-D-phosphohexomutase alpha/beta/alpha" evidence="9">
    <location>
        <begin position="22"/>
        <end position="149"/>
    </location>
</feature>
<accession>A0ABW3F4P1</accession>
<evidence type="ECO:0000259" key="9">
    <source>
        <dbReference type="Pfam" id="PF02878"/>
    </source>
</evidence>
<dbReference type="InterPro" id="IPR005844">
    <property type="entry name" value="A-D-PHexomutase_a/b/a-I"/>
</dbReference>
<keyword evidence="5 7" id="KW-0460">Magnesium</keyword>
<comment type="caution">
    <text evidence="12">The sequence shown here is derived from an EMBL/GenBank/DDBJ whole genome shotgun (WGS) entry which is preliminary data.</text>
</comment>
<dbReference type="PANTHER" id="PTHR42946:SF1">
    <property type="entry name" value="PHOSPHOGLUCOMUTASE (ALPHA-D-GLUCOSE-1,6-BISPHOSPHATE-DEPENDENT)"/>
    <property type="match status" value="1"/>
</dbReference>
<dbReference type="EMBL" id="JBHTKB010000001">
    <property type="protein sequence ID" value="MFD0912583.1"/>
    <property type="molecule type" value="Genomic_DNA"/>
</dbReference>
<dbReference type="InterPro" id="IPR005846">
    <property type="entry name" value="A-D-PHexomutase_a/b/a-III"/>
</dbReference>
<dbReference type="SUPFAM" id="SSF53738">
    <property type="entry name" value="Phosphoglucomutase, first 3 domains"/>
    <property type="match status" value="3"/>
</dbReference>
<evidence type="ECO:0000256" key="6">
    <source>
        <dbReference type="ARBA" id="ARBA00023235"/>
    </source>
</evidence>
<name>A0ABW3F4P1_9PROT</name>
<dbReference type="Pfam" id="PF00408">
    <property type="entry name" value="PGM_PMM_IV"/>
    <property type="match status" value="1"/>
</dbReference>
<evidence type="ECO:0000256" key="7">
    <source>
        <dbReference type="RuleBase" id="RU004326"/>
    </source>
</evidence>
<organism evidence="12 13">
    <name type="scientific">Methylophilus luteus</name>
    <dbReference type="NCBI Taxonomy" id="640108"/>
    <lineage>
        <taxon>Bacteria</taxon>
        <taxon>Pseudomonadati</taxon>
        <taxon>Pseudomonadota</taxon>
        <taxon>Betaproteobacteria</taxon>
        <taxon>Nitrosomonadales</taxon>
        <taxon>Methylophilaceae</taxon>
        <taxon>Methylophilus</taxon>
    </lineage>
</organism>
<dbReference type="InterPro" id="IPR036900">
    <property type="entry name" value="A-D-PHexomutase_C_sf"/>
</dbReference>
<evidence type="ECO:0000256" key="1">
    <source>
        <dbReference type="ARBA" id="ARBA00001946"/>
    </source>
</evidence>
<evidence type="ECO:0000256" key="5">
    <source>
        <dbReference type="ARBA" id="ARBA00022842"/>
    </source>
</evidence>
<evidence type="ECO:0000256" key="3">
    <source>
        <dbReference type="ARBA" id="ARBA00022553"/>
    </source>
</evidence>
<dbReference type="PROSITE" id="PS00710">
    <property type="entry name" value="PGM_PMM"/>
    <property type="match status" value="1"/>
</dbReference>
<dbReference type="Gene3D" id="3.30.310.50">
    <property type="entry name" value="Alpha-D-phosphohexomutase, C-terminal domain"/>
    <property type="match status" value="1"/>
</dbReference>
<dbReference type="Gene3D" id="3.40.120.10">
    <property type="entry name" value="Alpha-D-Glucose-1,6-Bisphosphate, subunit A, domain 3"/>
    <property type="match status" value="3"/>
</dbReference>
<comment type="similarity">
    <text evidence="2 7">Belongs to the phosphohexose mutase family.</text>
</comment>
<feature type="domain" description="Alpha-D-phosphohexomutase alpha/beta/alpha" evidence="11">
    <location>
        <begin position="270"/>
        <end position="387"/>
    </location>
</feature>
<dbReference type="PANTHER" id="PTHR42946">
    <property type="entry name" value="PHOSPHOHEXOSE MUTASE"/>
    <property type="match status" value="1"/>
</dbReference>
<gene>
    <name evidence="12" type="ORF">ACFQ1Z_03385</name>
</gene>
<keyword evidence="3" id="KW-0597">Phosphoprotein</keyword>
<evidence type="ECO:0000256" key="4">
    <source>
        <dbReference type="ARBA" id="ARBA00022723"/>
    </source>
</evidence>
<evidence type="ECO:0000256" key="2">
    <source>
        <dbReference type="ARBA" id="ARBA00010231"/>
    </source>
</evidence>
<keyword evidence="13" id="KW-1185">Reference proteome</keyword>
<evidence type="ECO:0000313" key="13">
    <source>
        <dbReference type="Proteomes" id="UP001597128"/>
    </source>
</evidence>
<evidence type="ECO:0000259" key="11">
    <source>
        <dbReference type="Pfam" id="PF02880"/>
    </source>
</evidence>
<dbReference type="InterPro" id="IPR050060">
    <property type="entry name" value="Phosphoglucosamine_mutase"/>
</dbReference>
<dbReference type="Proteomes" id="UP001597128">
    <property type="component" value="Unassembled WGS sequence"/>
</dbReference>
<dbReference type="Pfam" id="PF02878">
    <property type="entry name" value="PGM_PMM_I"/>
    <property type="match status" value="1"/>
</dbReference>
<proteinExistence type="inferred from homology"/>
<keyword evidence="4 7" id="KW-0479">Metal-binding</keyword>
<dbReference type="Pfam" id="PF02879">
    <property type="entry name" value="PGM_PMM_II"/>
    <property type="match status" value="1"/>
</dbReference>